<evidence type="ECO:0000256" key="5">
    <source>
        <dbReference type="ARBA" id="ARBA00022617"/>
    </source>
</evidence>
<dbReference type="GO" id="GO:0019646">
    <property type="term" value="P:aerobic electron transport chain"/>
    <property type="evidence" value="ECO:0007669"/>
    <property type="project" value="TreeGrafter"/>
</dbReference>
<feature type="transmembrane region" description="Helical" evidence="12">
    <location>
        <begin position="265"/>
        <end position="285"/>
    </location>
</feature>
<dbReference type="GO" id="GO:0016682">
    <property type="term" value="F:oxidoreductase activity, acting on diphenols and related substances as donors, oxygen as acceptor"/>
    <property type="evidence" value="ECO:0007669"/>
    <property type="project" value="TreeGrafter"/>
</dbReference>
<proteinExistence type="inferred from homology"/>
<dbReference type="GO" id="GO:0005886">
    <property type="term" value="C:plasma membrane"/>
    <property type="evidence" value="ECO:0007669"/>
    <property type="project" value="UniProtKB-SubCell"/>
</dbReference>
<feature type="transmembrane region" description="Helical" evidence="12">
    <location>
        <begin position="339"/>
        <end position="360"/>
    </location>
</feature>
<protein>
    <submittedName>
        <fullName evidence="13">Cytochrome bd-I ubiquinol oxidase subunit 2</fullName>
        <ecNumber evidence="13">1.10.3.10</ecNumber>
    </submittedName>
</protein>
<dbReference type="EC" id="1.10.3.10" evidence="13"/>
<keyword evidence="13" id="KW-0560">Oxidoreductase</keyword>
<name>A0A143WRG9_9ENTR</name>
<dbReference type="GO" id="GO:0009055">
    <property type="term" value="F:electron transfer activity"/>
    <property type="evidence" value="ECO:0007669"/>
    <property type="project" value="TreeGrafter"/>
</dbReference>
<evidence type="ECO:0000313" key="14">
    <source>
        <dbReference type="Proteomes" id="UP000095665"/>
    </source>
</evidence>
<dbReference type="EMBL" id="LN999832">
    <property type="protein sequence ID" value="CUX96354.1"/>
    <property type="molecule type" value="Genomic_DNA"/>
</dbReference>
<evidence type="ECO:0000256" key="6">
    <source>
        <dbReference type="ARBA" id="ARBA00022692"/>
    </source>
</evidence>
<dbReference type="GO" id="GO:0070069">
    <property type="term" value="C:cytochrome complex"/>
    <property type="evidence" value="ECO:0007669"/>
    <property type="project" value="TreeGrafter"/>
</dbReference>
<gene>
    <name evidence="13" type="primary">cydB</name>
    <name evidence="13" type="ORF">FVIR_GE00519</name>
</gene>
<dbReference type="PIRSF" id="PIRSF000267">
    <property type="entry name" value="Cyt_oxidse_sub2"/>
    <property type="match status" value="1"/>
</dbReference>
<keyword evidence="10" id="KW-0408">Iron</keyword>
<dbReference type="NCBIfam" id="TIGR00203">
    <property type="entry name" value="cydB"/>
    <property type="match status" value="1"/>
</dbReference>
<keyword evidence="4" id="KW-1003">Cell membrane</keyword>
<feature type="transmembrane region" description="Helical" evidence="12">
    <location>
        <begin position="292"/>
        <end position="315"/>
    </location>
</feature>
<sequence>MFDYESLRFIWWILIGLLFIGFAVTDGFDMGVGMLMRLFGRNDIERRIMINTIAPHWDGNQVWLITSGGALFAAWPMVYAAAFSSFYIAMILILASLCFRPVSFDYRSKINDMRWRNLWDWGIFIGSFISPVVIGIIFGNLLQGVPFHVDEYLRLYYTGNFLQLFNPFSLMTGIVSLAMFLTQGGTYLQMRTSGDLQMKMRGITQITALLTSLTFFLAGIWIVFGIDGFIITSVIDRAAQSNPLHKEVAHQLGAWLINYKTHPELWIIPTLSVFLPLLTITFSYVGQSAWAFICSSVSIACVILTAGITLFPFIMPSSTMPNASLTIWDATSTLETLKVMTLVAIIFIPIMLVYTIWCYYKMFGRITKEYIEQNTHYLY</sequence>
<evidence type="ECO:0000256" key="12">
    <source>
        <dbReference type="SAM" id="Phobius"/>
    </source>
</evidence>
<keyword evidence="5" id="KW-0349">Heme</keyword>
<dbReference type="STRING" id="1070130.FVIR_GE00519"/>
<feature type="transmembrane region" description="Helical" evidence="12">
    <location>
        <begin position="86"/>
        <end position="106"/>
    </location>
</feature>
<dbReference type="PATRIC" id="fig|1070130.3.peg.864"/>
<dbReference type="PANTHER" id="PTHR43141:SF5">
    <property type="entry name" value="CYTOCHROME BD-I UBIQUINOL OXIDASE SUBUNIT 2"/>
    <property type="match status" value="1"/>
</dbReference>
<dbReference type="OrthoDB" id="9776710at2"/>
<organism evidence="13 14">
    <name type="scientific">Candidatus Gullanella endobia</name>
    <dbReference type="NCBI Taxonomy" id="1070130"/>
    <lineage>
        <taxon>Bacteria</taxon>
        <taxon>Pseudomonadati</taxon>
        <taxon>Pseudomonadota</taxon>
        <taxon>Gammaproteobacteria</taxon>
        <taxon>Enterobacterales</taxon>
        <taxon>Enterobacteriaceae</taxon>
        <taxon>Candidatus Gullanella</taxon>
    </lineage>
</organism>
<evidence type="ECO:0000256" key="1">
    <source>
        <dbReference type="ARBA" id="ARBA00004651"/>
    </source>
</evidence>
<reference evidence="14" key="1">
    <citation type="submission" date="2016-01" db="EMBL/GenBank/DDBJ databases">
        <authorList>
            <person name="Husnik F."/>
        </authorList>
    </citation>
    <scope>NUCLEOTIDE SEQUENCE [LARGE SCALE GENOMIC DNA]</scope>
</reference>
<keyword evidence="6 12" id="KW-0812">Transmembrane</keyword>
<feature type="transmembrane region" description="Helical" evidence="12">
    <location>
        <begin position="12"/>
        <end position="40"/>
    </location>
</feature>
<keyword evidence="3" id="KW-0813">Transport</keyword>
<dbReference type="PANTHER" id="PTHR43141">
    <property type="entry name" value="CYTOCHROME BD2 SUBUNIT II"/>
    <property type="match status" value="1"/>
</dbReference>
<feature type="transmembrane region" description="Helical" evidence="12">
    <location>
        <begin position="161"/>
        <end position="181"/>
    </location>
</feature>
<feature type="transmembrane region" description="Helical" evidence="12">
    <location>
        <begin position="118"/>
        <end position="141"/>
    </location>
</feature>
<keyword evidence="11 12" id="KW-0472">Membrane</keyword>
<keyword evidence="9 12" id="KW-1133">Transmembrane helix</keyword>
<comment type="subcellular location">
    <subcellularLocation>
        <location evidence="1">Cell membrane</location>
        <topology evidence="1">Multi-pass membrane protein</topology>
    </subcellularLocation>
</comment>
<evidence type="ECO:0000256" key="2">
    <source>
        <dbReference type="ARBA" id="ARBA00007543"/>
    </source>
</evidence>
<evidence type="ECO:0000256" key="3">
    <source>
        <dbReference type="ARBA" id="ARBA00022448"/>
    </source>
</evidence>
<evidence type="ECO:0000256" key="4">
    <source>
        <dbReference type="ARBA" id="ARBA00022475"/>
    </source>
</evidence>
<evidence type="ECO:0000256" key="10">
    <source>
        <dbReference type="ARBA" id="ARBA00023004"/>
    </source>
</evidence>
<dbReference type="Proteomes" id="UP000095665">
    <property type="component" value="Chromosome I"/>
</dbReference>
<keyword evidence="7" id="KW-0479">Metal-binding</keyword>
<evidence type="ECO:0000256" key="11">
    <source>
        <dbReference type="ARBA" id="ARBA00023136"/>
    </source>
</evidence>
<dbReference type="RefSeq" id="WP_067498593.1">
    <property type="nucleotide sequence ID" value="NZ_LN999832.1"/>
</dbReference>
<dbReference type="AlphaFoldDB" id="A0A143WRG9"/>
<feature type="transmembrane region" description="Helical" evidence="12">
    <location>
        <begin position="202"/>
        <end position="224"/>
    </location>
</feature>
<evidence type="ECO:0000313" key="13">
    <source>
        <dbReference type="EMBL" id="CUX96354.1"/>
    </source>
</evidence>
<keyword evidence="8" id="KW-0249">Electron transport</keyword>
<evidence type="ECO:0000256" key="8">
    <source>
        <dbReference type="ARBA" id="ARBA00022982"/>
    </source>
</evidence>
<accession>A0A143WRG9</accession>
<evidence type="ECO:0000256" key="7">
    <source>
        <dbReference type="ARBA" id="ARBA00022723"/>
    </source>
</evidence>
<keyword evidence="14" id="KW-1185">Reference proteome</keyword>
<comment type="similarity">
    <text evidence="2">Belongs to the cytochrome ubiquinol oxidase subunit 2 family.</text>
</comment>
<dbReference type="KEGG" id="ged:FVIR_GE00519"/>
<dbReference type="GO" id="GO:0046872">
    <property type="term" value="F:metal ion binding"/>
    <property type="evidence" value="ECO:0007669"/>
    <property type="project" value="UniProtKB-KW"/>
</dbReference>
<dbReference type="Pfam" id="PF02322">
    <property type="entry name" value="Cyt_bd_oxida_II"/>
    <property type="match status" value="1"/>
</dbReference>
<dbReference type="InterPro" id="IPR003317">
    <property type="entry name" value="Cyt-d_oxidase_su2"/>
</dbReference>
<evidence type="ECO:0000256" key="9">
    <source>
        <dbReference type="ARBA" id="ARBA00022989"/>
    </source>
</evidence>